<sequence length="384" mass="42626">MSPASAHITDYDVVIAGGGLAGLATSIGLSKAGHKVALVEKYTYPFHRVCGEYISEESRPFLESLGIPFHKLQLPRINKLIVSSPGGSVVRSPLIPGGFGISRFRLDALLANIAKENGVHLFEGTKVIDMVYHDGKMKCFLQGRILESKLAIGCFGKRSNVDVKWKRPFITHRPGKLDNYIAVKYHLRGVDLDEDTIALHNFSNGYCGVSRIEDGLYCMCYLTTAGNLRSNDNSILQMENRLLRKNPHIDRLLDRAEIIWDEPLSISQVSFSAKSQVHDHVLLAGDAAGMITPLCGNGMSMALHAGKLLCHEADAFLRGEISRDELEHNYCRQWNRHFAKRLRAGRVIQYFFGDPKLTGLLVGIAARIPGVTGFLIRQTHGEKY</sequence>
<comment type="caution">
    <text evidence="2">The sequence shown here is derived from an EMBL/GenBank/DDBJ whole genome shotgun (WGS) entry which is preliminary data.</text>
</comment>
<dbReference type="AlphaFoldDB" id="A0A0C1KYL6"/>
<organism evidence="2 3">
    <name type="scientific">Flavihumibacter solisilvae</name>
    <dbReference type="NCBI Taxonomy" id="1349421"/>
    <lineage>
        <taxon>Bacteria</taxon>
        <taxon>Pseudomonadati</taxon>
        <taxon>Bacteroidota</taxon>
        <taxon>Chitinophagia</taxon>
        <taxon>Chitinophagales</taxon>
        <taxon>Chitinophagaceae</taxon>
        <taxon>Flavihumibacter</taxon>
    </lineage>
</organism>
<reference evidence="2 3" key="1">
    <citation type="submission" date="2014-11" db="EMBL/GenBank/DDBJ databases">
        <title>Genome sequence of Flavihumibacter solisilvae 3-3.</title>
        <authorList>
            <person name="Zhou G."/>
            <person name="Li M."/>
            <person name="Wang G."/>
        </authorList>
    </citation>
    <scope>NUCLEOTIDE SEQUENCE [LARGE SCALE GENOMIC DNA]</scope>
    <source>
        <strain evidence="2 3">3-3</strain>
    </source>
</reference>
<dbReference type="GO" id="GO:0071949">
    <property type="term" value="F:FAD binding"/>
    <property type="evidence" value="ECO:0007669"/>
    <property type="project" value="InterPro"/>
</dbReference>
<proteinExistence type="predicted"/>
<evidence type="ECO:0000313" key="2">
    <source>
        <dbReference type="EMBL" id="KIC92817.1"/>
    </source>
</evidence>
<dbReference type="EMBL" id="JSVC01000027">
    <property type="protein sequence ID" value="KIC92817.1"/>
    <property type="molecule type" value="Genomic_DNA"/>
</dbReference>
<dbReference type="InterPro" id="IPR036188">
    <property type="entry name" value="FAD/NAD-bd_sf"/>
</dbReference>
<dbReference type="SUPFAM" id="SSF51905">
    <property type="entry name" value="FAD/NAD(P)-binding domain"/>
    <property type="match status" value="1"/>
</dbReference>
<dbReference type="PRINTS" id="PR00420">
    <property type="entry name" value="RNGMNOXGNASE"/>
</dbReference>
<gene>
    <name evidence="2" type="ORF">OI18_20550</name>
</gene>
<dbReference type="Gene3D" id="3.50.50.60">
    <property type="entry name" value="FAD/NAD(P)-binding domain"/>
    <property type="match status" value="1"/>
</dbReference>
<dbReference type="OrthoDB" id="1142316at2"/>
<dbReference type="InterPro" id="IPR050407">
    <property type="entry name" value="Geranylgeranyl_reductase"/>
</dbReference>
<evidence type="ECO:0000313" key="3">
    <source>
        <dbReference type="Proteomes" id="UP000031408"/>
    </source>
</evidence>
<feature type="domain" description="FAD-binding" evidence="1">
    <location>
        <begin position="10"/>
        <end position="327"/>
    </location>
</feature>
<dbReference type="Proteomes" id="UP000031408">
    <property type="component" value="Unassembled WGS sequence"/>
</dbReference>
<dbReference type="PANTHER" id="PTHR42685">
    <property type="entry name" value="GERANYLGERANYL DIPHOSPHATE REDUCTASE"/>
    <property type="match status" value="1"/>
</dbReference>
<name>A0A0C1KYL6_9BACT</name>
<dbReference type="PANTHER" id="PTHR42685:SF22">
    <property type="entry name" value="CONDITIONED MEDIUM FACTOR RECEPTOR 1"/>
    <property type="match status" value="1"/>
</dbReference>
<dbReference type="STRING" id="1349421.OI18_20550"/>
<accession>A0A0C1KYL6</accession>
<evidence type="ECO:0000259" key="1">
    <source>
        <dbReference type="Pfam" id="PF01494"/>
    </source>
</evidence>
<keyword evidence="3" id="KW-1185">Reference proteome</keyword>
<protein>
    <submittedName>
        <fullName evidence="2">Pyridine nucleotide-disulfide oxidoreductase</fullName>
    </submittedName>
</protein>
<dbReference type="Pfam" id="PF01494">
    <property type="entry name" value="FAD_binding_3"/>
    <property type="match status" value="1"/>
</dbReference>
<dbReference type="RefSeq" id="WP_039143450.1">
    <property type="nucleotide sequence ID" value="NZ_JSVC01000027.1"/>
</dbReference>
<dbReference type="InterPro" id="IPR002938">
    <property type="entry name" value="FAD-bd"/>
</dbReference>